<proteinExistence type="predicted"/>
<organism evidence="3 4">
    <name type="scientific">Rhizocola hellebori</name>
    <dbReference type="NCBI Taxonomy" id="1392758"/>
    <lineage>
        <taxon>Bacteria</taxon>
        <taxon>Bacillati</taxon>
        <taxon>Actinomycetota</taxon>
        <taxon>Actinomycetes</taxon>
        <taxon>Micromonosporales</taxon>
        <taxon>Micromonosporaceae</taxon>
        <taxon>Rhizocola</taxon>
    </lineage>
</organism>
<feature type="region of interest" description="Disordered" evidence="1">
    <location>
        <begin position="422"/>
        <end position="459"/>
    </location>
</feature>
<evidence type="ECO:0000256" key="1">
    <source>
        <dbReference type="SAM" id="MobiDB-lite"/>
    </source>
</evidence>
<name>A0A8J3VGF0_9ACTN</name>
<feature type="compositionally biased region" description="Basic and acidic residues" evidence="1">
    <location>
        <begin position="54"/>
        <end position="100"/>
    </location>
</feature>
<dbReference type="AlphaFoldDB" id="A0A8J3VGF0"/>
<comment type="caution">
    <text evidence="3">The sequence shown here is derived from an EMBL/GenBank/DDBJ whole genome shotgun (WGS) entry which is preliminary data.</text>
</comment>
<keyword evidence="2" id="KW-1133">Transmembrane helix</keyword>
<evidence type="ECO:0000313" key="4">
    <source>
        <dbReference type="Proteomes" id="UP000612899"/>
    </source>
</evidence>
<dbReference type="RefSeq" id="WP_239123967.1">
    <property type="nucleotide sequence ID" value="NZ_BONY01000026.1"/>
</dbReference>
<keyword evidence="4" id="KW-1185">Reference proteome</keyword>
<dbReference type="Proteomes" id="UP000612899">
    <property type="component" value="Unassembled WGS sequence"/>
</dbReference>
<gene>
    <name evidence="3" type="ORF">Rhe02_43610</name>
</gene>
<feature type="region of interest" description="Disordered" evidence="1">
    <location>
        <begin position="666"/>
        <end position="692"/>
    </location>
</feature>
<evidence type="ECO:0000313" key="3">
    <source>
        <dbReference type="EMBL" id="GIH06294.1"/>
    </source>
</evidence>
<feature type="compositionally biased region" description="Basic and acidic residues" evidence="1">
    <location>
        <begin position="260"/>
        <end position="270"/>
    </location>
</feature>
<sequence>MSGKRSSSPGDDIPKEETGWLDDLRKAKKSGDDLGPNDFTSGGTDRWAKLSALGDHDSAPAEPRPPRESAPRRNRAEGGEPSGRRRAAEAESMESRRARMEAAAANLIGRRAQPEPEPDPQSMVGRRARPEPEPDPQTLVGRRARPEPEPDPQTLVGRRARPEPEPEPQKLVGRRARKEPEQDALFDRPGKSEPRRRSAFSDSDPISPAPGGRGRRDPIDEPPASRGGSRRDLDEPPPSRGGSRRSDPMDEPPAGGRGARRGDSGDEPVRRRSPFGERPGSNAPVSSPPSDEPRRRSTFGDRSSPGVPEEGRRRSPFGLRPSLGAPVTPPPVEETRRRPFGDRSSIPIPPPVDEPRRRTPASPPPSPGDEPRRRSPFAPGTPARPSALKPPLNAEPEPIGPARPLRGAGLALGSVMGAGAPPMTAPGIPLQPGPQAPVRPHSPAGPPPPAAAAGHGPRAGLAAGVQAIRGARSEVRRQLREQQRLRMWTLIALVVAVVGALPFYFVLRAATRDPVITSLDALAVPDWAVANKTDNITGSRWCLLDCRYRERTADSSKTIPDTAKVYRDALVGAGWSPMVNIQGCEPSETPEQGDHSCWQRDEFTLDLTVSEPPCKLEGGGRRGFDTPVPTSSASPEATPDPAPSECGGSVVHIKVFNAIDDIRLRYSPEPSLDPGLDNLTDEDLNPSASPTP</sequence>
<keyword evidence="2" id="KW-0472">Membrane</keyword>
<feature type="compositionally biased region" description="Basic and acidic residues" evidence="1">
    <location>
        <begin position="178"/>
        <end position="196"/>
    </location>
</feature>
<feature type="transmembrane region" description="Helical" evidence="2">
    <location>
        <begin position="485"/>
        <end position="507"/>
    </location>
</feature>
<protein>
    <submittedName>
        <fullName evidence="3">Uncharacterized protein</fullName>
    </submittedName>
</protein>
<dbReference type="EMBL" id="BONY01000026">
    <property type="protein sequence ID" value="GIH06294.1"/>
    <property type="molecule type" value="Genomic_DNA"/>
</dbReference>
<keyword evidence="2" id="KW-0812">Transmembrane</keyword>
<feature type="region of interest" description="Disordered" evidence="1">
    <location>
        <begin position="610"/>
        <end position="649"/>
    </location>
</feature>
<feature type="region of interest" description="Disordered" evidence="1">
    <location>
        <begin position="1"/>
        <end position="406"/>
    </location>
</feature>
<feature type="compositionally biased region" description="Basic and acidic residues" evidence="1">
    <location>
        <begin position="12"/>
        <end position="32"/>
    </location>
</feature>
<reference evidence="3" key="1">
    <citation type="submission" date="2021-01" db="EMBL/GenBank/DDBJ databases">
        <title>Whole genome shotgun sequence of Rhizocola hellebori NBRC 109834.</title>
        <authorList>
            <person name="Komaki H."/>
            <person name="Tamura T."/>
        </authorList>
    </citation>
    <scope>NUCLEOTIDE SEQUENCE</scope>
    <source>
        <strain evidence="3">NBRC 109834</strain>
    </source>
</reference>
<accession>A0A8J3VGF0</accession>
<evidence type="ECO:0000256" key="2">
    <source>
        <dbReference type="SAM" id="Phobius"/>
    </source>
</evidence>